<organism evidence="2 3">
    <name type="scientific">Streptomyces luteireticuli</name>
    <dbReference type="NCBI Taxonomy" id="173858"/>
    <lineage>
        <taxon>Bacteria</taxon>
        <taxon>Bacillati</taxon>
        <taxon>Actinomycetota</taxon>
        <taxon>Actinomycetes</taxon>
        <taxon>Kitasatosporales</taxon>
        <taxon>Streptomycetaceae</taxon>
        <taxon>Streptomyces</taxon>
    </lineage>
</organism>
<name>A0ABN0Y809_9ACTN</name>
<evidence type="ECO:0000313" key="3">
    <source>
        <dbReference type="Proteomes" id="UP001500879"/>
    </source>
</evidence>
<evidence type="ECO:0000313" key="2">
    <source>
        <dbReference type="EMBL" id="GAA0386570.1"/>
    </source>
</evidence>
<sequence length="217" mass="21667">MERASGVPGVSQQHAASLRMVALAGVVALAVVLPLAAATAGPAAVAGRAKAWPAGKERRAGGGRGGVVPAAVPSLASSPSTDEPAGLLGGAPAAASASGAPEEPRDTAQCGPELDSPEGLEAQTCVLTEGGETWARTYYRNGTGGPLTGVLTLMSPDARSLQMQCPMEASDAPDACETPRRRTLRGHGAYTAVAEIASAEGKLLLRSGSNSPDSTED</sequence>
<dbReference type="RefSeq" id="WP_344019101.1">
    <property type="nucleotide sequence ID" value="NZ_BAAABX010000005.1"/>
</dbReference>
<evidence type="ECO:0000256" key="1">
    <source>
        <dbReference type="SAM" id="MobiDB-lite"/>
    </source>
</evidence>
<gene>
    <name evidence="2" type="ORF">GCM10010357_04190</name>
</gene>
<dbReference type="EMBL" id="BAAABX010000005">
    <property type="protein sequence ID" value="GAA0386570.1"/>
    <property type="molecule type" value="Genomic_DNA"/>
</dbReference>
<evidence type="ECO:0008006" key="4">
    <source>
        <dbReference type="Google" id="ProtNLM"/>
    </source>
</evidence>
<accession>A0ABN0Y809</accession>
<dbReference type="Proteomes" id="UP001500879">
    <property type="component" value="Unassembled WGS sequence"/>
</dbReference>
<feature type="compositionally biased region" description="Low complexity" evidence="1">
    <location>
        <begin position="67"/>
        <end position="101"/>
    </location>
</feature>
<reference evidence="2 3" key="1">
    <citation type="journal article" date="2019" name="Int. J. Syst. Evol. Microbiol.">
        <title>The Global Catalogue of Microorganisms (GCM) 10K type strain sequencing project: providing services to taxonomists for standard genome sequencing and annotation.</title>
        <authorList>
            <consortium name="The Broad Institute Genomics Platform"/>
            <consortium name="The Broad Institute Genome Sequencing Center for Infectious Disease"/>
            <person name="Wu L."/>
            <person name="Ma J."/>
        </authorList>
    </citation>
    <scope>NUCLEOTIDE SEQUENCE [LARGE SCALE GENOMIC DNA]</scope>
    <source>
        <strain evidence="2 3">JCM 4788</strain>
    </source>
</reference>
<comment type="caution">
    <text evidence="2">The sequence shown here is derived from an EMBL/GenBank/DDBJ whole genome shotgun (WGS) entry which is preliminary data.</text>
</comment>
<proteinExistence type="predicted"/>
<protein>
    <recommendedName>
        <fullName evidence="4">Serine/threonine protein kinase</fullName>
    </recommendedName>
</protein>
<keyword evidence="3" id="KW-1185">Reference proteome</keyword>
<feature type="region of interest" description="Disordered" evidence="1">
    <location>
        <begin position="55"/>
        <end position="119"/>
    </location>
</feature>